<reference evidence="1" key="1">
    <citation type="submission" date="2020-05" db="EMBL/GenBank/DDBJ databases">
        <title>Phylogenomic resolution of chytrid fungi.</title>
        <authorList>
            <person name="Stajich J.E."/>
            <person name="Amses K."/>
            <person name="Simmons R."/>
            <person name="Seto K."/>
            <person name="Myers J."/>
            <person name="Bonds A."/>
            <person name="Quandt C.A."/>
            <person name="Barry K."/>
            <person name="Liu P."/>
            <person name="Grigoriev I."/>
            <person name="Longcore J.E."/>
            <person name="James T.Y."/>
        </authorList>
    </citation>
    <scope>NUCLEOTIDE SEQUENCE</scope>
    <source>
        <strain evidence="1">JEL0513</strain>
    </source>
</reference>
<dbReference type="PROSITE" id="PS51257">
    <property type="entry name" value="PROKAR_LIPOPROTEIN"/>
    <property type="match status" value="1"/>
</dbReference>
<dbReference type="PANTHER" id="PTHR11937">
    <property type="entry name" value="ACTIN"/>
    <property type="match status" value="1"/>
</dbReference>
<comment type="caution">
    <text evidence="1">The sequence shown here is derived from an EMBL/GenBank/DDBJ whole genome shotgun (WGS) entry which is preliminary data.</text>
</comment>
<evidence type="ECO:0000313" key="2">
    <source>
        <dbReference type="Proteomes" id="UP001211907"/>
    </source>
</evidence>
<protein>
    <submittedName>
        <fullName evidence="1">General RNA polymerase II transcription factor</fullName>
    </submittedName>
</protein>
<dbReference type="Gene3D" id="3.90.640.10">
    <property type="entry name" value="Actin, Chain A, domain 4"/>
    <property type="match status" value="1"/>
</dbReference>
<dbReference type="AlphaFoldDB" id="A0AAD5T3L5"/>
<dbReference type="Gene3D" id="3.30.420.40">
    <property type="match status" value="3"/>
</dbReference>
<sequence>MRAQGACRGGGAWRAAQQRRGAGGVGGAGAVGACAGGAAGADELRGAERGGARAGLVVDVGHGRTDVAAVVDAHVLRASALSLPLGGRVVREHLRALLADDPLFVCALPLDDALLDALLHSGLCRLFNAKERTRPPLVAAIKRVEWVYQGHKPSLAGLDVVGIAEAAYLVAMNSLEPLDKRFALWDSVLITGGLSVVPGLHDRFENEMLGFLAASETSNEFQVKDVKFAKIPEYLSSAYKEPSPNAAFLGATITARLTLNTPGMHITKNDYNEMGPSVYRFK</sequence>
<name>A0AAD5T3L5_9FUNG</name>
<evidence type="ECO:0000313" key="1">
    <source>
        <dbReference type="EMBL" id="KAJ3123587.1"/>
    </source>
</evidence>
<dbReference type="SUPFAM" id="SSF53067">
    <property type="entry name" value="Actin-like ATPase domain"/>
    <property type="match status" value="1"/>
</dbReference>
<gene>
    <name evidence="1" type="primary">ARP7</name>
    <name evidence="1" type="ORF">HK100_011550</name>
</gene>
<accession>A0AAD5T3L5</accession>
<dbReference type="Pfam" id="PF00022">
    <property type="entry name" value="Actin"/>
    <property type="match status" value="2"/>
</dbReference>
<dbReference type="InterPro" id="IPR004000">
    <property type="entry name" value="Actin"/>
</dbReference>
<organism evidence="1 2">
    <name type="scientific">Physocladia obscura</name>
    <dbReference type="NCBI Taxonomy" id="109957"/>
    <lineage>
        <taxon>Eukaryota</taxon>
        <taxon>Fungi</taxon>
        <taxon>Fungi incertae sedis</taxon>
        <taxon>Chytridiomycota</taxon>
        <taxon>Chytridiomycota incertae sedis</taxon>
        <taxon>Chytridiomycetes</taxon>
        <taxon>Chytridiales</taxon>
        <taxon>Chytriomycetaceae</taxon>
        <taxon>Physocladia</taxon>
    </lineage>
</organism>
<dbReference type="Proteomes" id="UP001211907">
    <property type="component" value="Unassembled WGS sequence"/>
</dbReference>
<dbReference type="InterPro" id="IPR043129">
    <property type="entry name" value="ATPase_NBD"/>
</dbReference>
<keyword evidence="2" id="KW-1185">Reference proteome</keyword>
<dbReference type="EMBL" id="JADGJH010000728">
    <property type="protein sequence ID" value="KAJ3123587.1"/>
    <property type="molecule type" value="Genomic_DNA"/>
</dbReference>
<proteinExistence type="predicted"/>